<protein>
    <submittedName>
        <fullName evidence="2">Unannotated protein</fullName>
    </submittedName>
</protein>
<accession>A0A6J7UNF4</accession>
<reference evidence="2" key="1">
    <citation type="submission" date="2020-05" db="EMBL/GenBank/DDBJ databases">
        <authorList>
            <person name="Chiriac C."/>
            <person name="Salcher M."/>
            <person name="Ghai R."/>
            <person name="Kavagutti S V."/>
        </authorList>
    </citation>
    <scope>NUCLEOTIDE SEQUENCE</scope>
</reference>
<dbReference type="EMBL" id="CAFBQU010000033">
    <property type="protein sequence ID" value="CAB5066466.1"/>
    <property type="molecule type" value="Genomic_DNA"/>
</dbReference>
<gene>
    <name evidence="1" type="ORF">UFOPK4098_00387</name>
    <name evidence="2" type="ORF">UFOPK4347_01193</name>
</gene>
<dbReference type="EMBL" id="CAFBPN010000011">
    <property type="protein sequence ID" value="CAB5012740.1"/>
    <property type="molecule type" value="Genomic_DNA"/>
</dbReference>
<evidence type="ECO:0000313" key="2">
    <source>
        <dbReference type="EMBL" id="CAB5066466.1"/>
    </source>
</evidence>
<organism evidence="2">
    <name type="scientific">freshwater metagenome</name>
    <dbReference type="NCBI Taxonomy" id="449393"/>
    <lineage>
        <taxon>unclassified sequences</taxon>
        <taxon>metagenomes</taxon>
        <taxon>ecological metagenomes</taxon>
    </lineage>
</organism>
<proteinExistence type="predicted"/>
<dbReference type="AlphaFoldDB" id="A0A6J7UNF4"/>
<name>A0A6J7UNF4_9ZZZZ</name>
<sequence>MSRRLLSRRRHSGEDGAGWIYADLFLALTLVGLGSAIVTSSAPSPSAQAATSTTVAATKTFQLSCTEFAFRPESNLSPEVGGKQIETAIGQEITRRGWAPDTAKPGFVIVMGGFSGNEGPGDGSNRAKNLQPALRKSTPLFTAVEMRAIGSKAATVNGEQQAIGGAGSYLLVVYLLYSGPQLEEDCTK</sequence>
<evidence type="ECO:0000313" key="1">
    <source>
        <dbReference type="EMBL" id="CAB5012740.1"/>
    </source>
</evidence>